<dbReference type="Proteomes" id="UP000218209">
    <property type="component" value="Unassembled WGS sequence"/>
</dbReference>
<sequence length="338" mass="34352">MASSAASRVALITGCSTGIGLAAAVSFAKAGGWTTLATMRTPSDAPASLTSLPGVVVLPLDVTSDASIAAVVDHIKTTCGGRVDVLVNNAGYGVPGTIEAIPLDVSMGVFDVNVWGSVRAMRAVLPLMRARKAGVILQVSSTSGARGIPTSDVYTGSKFAIEGILECTRYTLAPDGVSVVIVSPGPVRTAFTDRYVVGAGEEKEGGEAGKTSAESSAAASAAGGSGDGGGEPAGLARDRRLTQRFVDILNERMQGADAQDADEVGALIHRVAVERLASGPREGAFRVGTCAAAQGILDNSRHHSDGRSGPVFAPMWAKLWEVSDSLDKEDAEAQGGGA</sequence>
<dbReference type="AlphaFoldDB" id="A0A1X6NNF8"/>
<feature type="region of interest" description="Disordered" evidence="5">
    <location>
        <begin position="202"/>
        <end position="237"/>
    </location>
</feature>
<dbReference type="GO" id="GO:0016491">
    <property type="term" value="F:oxidoreductase activity"/>
    <property type="evidence" value="ECO:0007669"/>
    <property type="project" value="UniProtKB-KW"/>
</dbReference>
<gene>
    <name evidence="6" type="ORF">BU14_0881s0002</name>
</gene>
<dbReference type="PANTHER" id="PTHR43391:SF14">
    <property type="entry name" value="DEHYDROGENASE_REDUCTASE SDR FAMILY PROTEIN 7-LIKE"/>
    <property type="match status" value="1"/>
</dbReference>
<keyword evidence="7" id="KW-1185">Reference proteome</keyword>
<proteinExistence type="inferred from homology"/>
<dbReference type="InterPro" id="IPR020904">
    <property type="entry name" value="Sc_DH/Rdtase_CS"/>
</dbReference>
<dbReference type="PANTHER" id="PTHR43391">
    <property type="entry name" value="RETINOL DEHYDROGENASE-RELATED"/>
    <property type="match status" value="1"/>
</dbReference>
<feature type="compositionally biased region" description="Gly residues" evidence="5">
    <location>
        <begin position="223"/>
        <end position="232"/>
    </location>
</feature>
<reference evidence="6 7" key="1">
    <citation type="submission" date="2017-03" db="EMBL/GenBank/DDBJ databases">
        <title>WGS assembly of Porphyra umbilicalis.</title>
        <authorList>
            <person name="Brawley S.H."/>
            <person name="Blouin N.A."/>
            <person name="Ficko-Blean E."/>
            <person name="Wheeler G.L."/>
            <person name="Lohr M."/>
            <person name="Goodson H.V."/>
            <person name="Jenkins J.W."/>
            <person name="Blaby-Haas C.E."/>
            <person name="Helliwell K.E."/>
            <person name="Chan C."/>
            <person name="Marriage T."/>
            <person name="Bhattacharya D."/>
            <person name="Klein A.S."/>
            <person name="Badis Y."/>
            <person name="Brodie J."/>
            <person name="Cao Y."/>
            <person name="Collen J."/>
            <person name="Dittami S.M."/>
            <person name="Gachon C.M."/>
            <person name="Green B.R."/>
            <person name="Karpowicz S."/>
            <person name="Kim J.W."/>
            <person name="Kudahl U."/>
            <person name="Lin S."/>
            <person name="Michel G."/>
            <person name="Mittag M."/>
            <person name="Olson B.J."/>
            <person name="Pangilinan J."/>
            <person name="Peng Y."/>
            <person name="Qiu H."/>
            <person name="Shu S."/>
            <person name="Singer J.T."/>
            <person name="Smith A.G."/>
            <person name="Sprecher B.N."/>
            <person name="Wagner V."/>
            <person name="Wang W."/>
            <person name="Wang Z.-Y."/>
            <person name="Yan J."/>
            <person name="Yarish C."/>
            <person name="Zoeuner-Riek S."/>
            <person name="Zhuang Y."/>
            <person name="Zou Y."/>
            <person name="Lindquist E.A."/>
            <person name="Grimwood J."/>
            <person name="Barry K."/>
            <person name="Rokhsar D.S."/>
            <person name="Schmutz J."/>
            <person name="Stiller J.W."/>
            <person name="Grossman A.R."/>
            <person name="Prochnik S.E."/>
        </authorList>
    </citation>
    <scope>NUCLEOTIDE SEQUENCE [LARGE SCALE GENOMIC DNA]</scope>
    <source>
        <strain evidence="6">4086291</strain>
    </source>
</reference>
<dbReference type="Pfam" id="PF00106">
    <property type="entry name" value="adh_short"/>
    <property type="match status" value="1"/>
</dbReference>
<protein>
    <submittedName>
        <fullName evidence="6">Uncharacterized protein</fullName>
    </submittedName>
</protein>
<organism evidence="6 7">
    <name type="scientific">Porphyra umbilicalis</name>
    <name type="common">Purple laver</name>
    <name type="synonym">Red alga</name>
    <dbReference type="NCBI Taxonomy" id="2786"/>
    <lineage>
        <taxon>Eukaryota</taxon>
        <taxon>Rhodophyta</taxon>
        <taxon>Bangiophyceae</taxon>
        <taxon>Bangiales</taxon>
        <taxon>Bangiaceae</taxon>
        <taxon>Porphyra</taxon>
    </lineage>
</organism>
<evidence type="ECO:0000256" key="5">
    <source>
        <dbReference type="SAM" id="MobiDB-lite"/>
    </source>
</evidence>
<dbReference type="PROSITE" id="PS00061">
    <property type="entry name" value="ADH_SHORT"/>
    <property type="match status" value="1"/>
</dbReference>
<evidence type="ECO:0000313" key="7">
    <source>
        <dbReference type="Proteomes" id="UP000218209"/>
    </source>
</evidence>
<feature type="compositionally biased region" description="Low complexity" evidence="5">
    <location>
        <begin position="209"/>
        <end position="222"/>
    </location>
</feature>
<dbReference type="OrthoDB" id="5768at2759"/>
<dbReference type="SUPFAM" id="SSF51735">
    <property type="entry name" value="NAD(P)-binding Rossmann-fold domains"/>
    <property type="match status" value="1"/>
</dbReference>
<name>A0A1X6NNF8_PORUM</name>
<dbReference type="Gene3D" id="3.40.50.720">
    <property type="entry name" value="NAD(P)-binding Rossmann-like Domain"/>
    <property type="match status" value="1"/>
</dbReference>
<dbReference type="InterPro" id="IPR002347">
    <property type="entry name" value="SDR_fam"/>
</dbReference>
<evidence type="ECO:0000256" key="4">
    <source>
        <dbReference type="RuleBase" id="RU000363"/>
    </source>
</evidence>
<dbReference type="PRINTS" id="PR00080">
    <property type="entry name" value="SDRFAMILY"/>
</dbReference>
<evidence type="ECO:0000313" key="6">
    <source>
        <dbReference type="EMBL" id="OSX70151.1"/>
    </source>
</evidence>
<comment type="similarity">
    <text evidence="1 4">Belongs to the short-chain dehydrogenases/reductases (SDR) family.</text>
</comment>
<evidence type="ECO:0000256" key="2">
    <source>
        <dbReference type="ARBA" id="ARBA00022857"/>
    </source>
</evidence>
<evidence type="ECO:0000256" key="3">
    <source>
        <dbReference type="ARBA" id="ARBA00023002"/>
    </source>
</evidence>
<dbReference type="InterPro" id="IPR036291">
    <property type="entry name" value="NAD(P)-bd_dom_sf"/>
</dbReference>
<evidence type="ECO:0000256" key="1">
    <source>
        <dbReference type="ARBA" id="ARBA00006484"/>
    </source>
</evidence>
<dbReference type="EMBL" id="KV919303">
    <property type="protein sequence ID" value="OSX70151.1"/>
    <property type="molecule type" value="Genomic_DNA"/>
</dbReference>
<keyword evidence="2" id="KW-0521">NADP</keyword>
<dbReference type="PRINTS" id="PR00081">
    <property type="entry name" value="GDHRDH"/>
</dbReference>
<keyword evidence="3" id="KW-0560">Oxidoreductase</keyword>
<accession>A0A1X6NNF8</accession>